<evidence type="ECO:0000256" key="2">
    <source>
        <dbReference type="ARBA" id="ARBA00011900"/>
    </source>
</evidence>
<dbReference type="GO" id="GO:0006298">
    <property type="term" value="P:mismatch repair"/>
    <property type="evidence" value="ECO:0007669"/>
    <property type="project" value="TreeGrafter"/>
</dbReference>
<dbReference type="PANTHER" id="PTHR30481:SF3">
    <property type="entry name" value="DNA ADENINE METHYLASE"/>
    <property type="match status" value="1"/>
</dbReference>
<dbReference type="GO" id="GO:0043565">
    <property type="term" value="F:sequence-specific DNA binding"/>
    <property type="evidence" value="ECO:0007669"/>
    <property type="project" value="TreeGrafter"/>
</dbReference>
<dbReference type="EC" id="2.1.1.72" evidence="2"/>
<evidence type="ECO:0000313" key="7">
    <source>
        <dbReference type="EMBL" id="QBK25077.1"/>
    </source>
</evidence>
<dbReference type="InterPro" id="IPR012327">
    <property type="entry name" value="MeTrfase_D12"/>
</dbReference>
<dbReference type="Gene3D" id="1.10.1020.10">
    <property type="entry name" value="Adenine-specific Methyltransferase, Domain 2"/>
    <property type="match status" value="1"/>
</dbReference>
<gene>
    <name evidence="7" type="ORF">DKZ56_03925</name>
</gene>
<dbReference type="Pfam" id="PF02086">
    <property type="entry name" value="MethyltransfD12"/>
    <property type="match status" value="1"/>
</dbReference>
<proteinExistence type="inferred from homology"/>
<dbReference type="InterPro" id="IPR029063">
    <property type="entry name" value="SAM-dependent_MTases_sf"/>
</dbReference>
<evidence type="ECO:0000256" key="1">
    <source>
        <dbReference type="ARBA" id="ARBA00006594"/>
    </source>
</evidence>
<evidence type="ECO:0000256" key="5">
    <source>
        <dbReference type="ARBA" id="ARBA00022691"/>
    </source>
</evidence>
<sequence>MLMTVPSKNGNILIREQSAIYISNIIEHKKVEGGPFVKWAGGKSKLVEIILNIVARHINLDEIEHYIEPFVGGGAMFFYLASRYQFKSYTIIDINLDLINAYRAIKENPILLVKEMDKIQNKYNDFSCFNDKEMFYYEIRDKYNNYANKENLFEFIDFNRAAQFIFLNKSGFNGLYRVNKSGDYNVPFGKKEKIKIYCILQ</sequence>
<dbReference type="Gene3D" id="3.40.50.150">
    <property type="entry name" value="Vaccinia Virus protein VP39"/>
    <property type="match status" value="1"/>
</dbReference>
<dbReference type="PANTHER" id="PTHR30481">
    <property type="entry name" value="DNA ADENINE METHYLASE"/>
    <property type="match status" value="1"/>
</dbReference>
<name>A0A4P6UR88_9BACL</name>
<dbReference type="KEGG" id="uth:DKZ56_03925"/>
<dbReference type="REBASE" id="303653">
    <property type="entry name" value="M2.UthLM102ORF3915P"/>
</dbReference>
<evidence type="ECO:0000256" key="3">
    <source>
        <dbReference type="ARBA" id="ARBA00022603"/>
    </source>
</evidence>
<evidence type="ECO:0000313" key="8">
    <source>
        <dbReference type="Proteomes" id="UP000291151"/>
    </source>
</evidence>
<evidence type="ECO:0000256" key="6">
    <source>
        <dbReference type="ARBA" id="ARBA00047942"/>
    </source>
</evidence>
<dbReference type="AlphaFoldDB" id="A0A4P6UR88"/>
<comment type="catalytic activity">
    <reaction evidence="6">
        <text>a 2'-deoxyadenosine in DNA + S-adenosyl-L-methionine = an N(6)-methyl-2'-deoxyadenosine in DNA + S-adenosyl-L-homocysteine + H(+)</text>
        <dbReference type="Rhea" id="RHEA:15197"/>
        <dbReference type="Rhea" id="RHEA-COMP:12418"/>
        <dbReference type="Rhea" id="RHEA-COMP:12419"/>
        <dbReference type="ChEBI" id="CHEBI:15378"/>
        <dbReference type="ChEBI" id="CHEBI:57856"/>
        <dbReference type="ChEBI" id="CHEBI:59789"/>
        <dbReference type="ChEBI" id="CHEBI:90615"/>
        <dbReference type="ChEBI" id="CHEBI:90616"/>
        <dbReference type="EC" id="2.1.1.72"/>
    </reaction>
</comment>
<accession>A0A4P6UR88</accession>
<dbReference type="NCBIfam" id="TIGR00571">
    <property type="entry name" value="dam"/>
    <property type="match status" value="1"/>
</dbReference>
<keyword evidence="5" id="KW-0949">S-adenosyl-L-methionine</keyword>
<evidence type="ECO:0000256" key="4">
    <source>
        <dbReference type="ARBA" id="ARBA00022679"/>
    </source>
</evidence>
<dbReference type="SUPFAM" id="SSF53335">
    <property type="entry name" value="S-adenosyl-L-methionine-dependent methyltransferases"/>
    <property type="match status" value="1"/>
</dbReference>
<keyword evidence="3 7" id="KW-0489">Methyltransferase</keyword>
<reference evidence="7 8" key="1">
    <citation type="submission" date="2019-02" db="EMBL/GenBank/DDBJ databases">
        <title>Ureibacillus thermophilus.</title>
        <authorList>
            <person name="Sunny J.S."/>
            <person name="Natarajan A."/>
            <person name="Saleena L.M."/>
        </authorList>
    </citation>
    <scope>NUCLEOTIDE SEQUENCE [LARGE SCALE GENOMIC DNA]</scope>
    <source>
        <strain evidence="7 8">LM102</strain>
    </source>
</reference>
<dbReference type="GO" id="GO:1904047">
    <property type="term" value="F:S-adenosyl-L-methionine binding"/>
    <property type="evidence" value="ECO:0007669"/>
    <property type="project" value="TreeGrafter"/>
</dbReference>
<dbReference type="GO" id="GO:0009307">
    <property type="term" value="P:DNA restriction-modification system"/>
    <property type="evidence" value="ECO:0007669"/>
    <property type="project" value="InterPro"/>
</dbReference>
<dbReference type="PRINTS" id="PR00505">
    <property type="entry name" value="D12N6MTFRASE"/>
</dbReference>
<comment type="similarity">
    <text evidence="1">Belongs to the N(4)/N(6)-methyltransferase family.</text>
</comment>
<keyword evidence="4 7" id="KW-0808">Transferase</keyword>
<protein>
    <recommendedName>
        <fullName evidence="2">site-specific DNA-methyltransferase (adenine-specific)</fullName>
        <ecNumber evidence="2">2.1.1.72</ecNumber>
    </recommendedName>
</protein>
<dbReference type="GO" id="GO:0032259">
    <property type="term" value="P:methylation"/>
    <property type="evidence" value="ECO:0007669"/>
    <property type="project" value="UniProtKB-KW"/>
</dbReference>
<dbReference type="Proteomes" id="UP000291151">
    <property type="component" value="Chromosome"/>
</dbReference>
<organism evidence="7 8">
    <name type="scientific">Ureibacillus thermophilus</name>
    <dbReference type="NCBI Taxonomy" id="367743"/>
    <lineage>
        <taxon>Bacteria</taxon>
        <taxon>Bacillati</taxon>
        <taxon>Bacillota</taxon>
        <taxon>Bacilli</taxon>
        <taxon>Bacillales</taxon>
        <taxon>Caryophanaceae</taxon>
        <taxon>Ureibacillus</taxon>
    </lineage>
</organism>
<dbReference type="EMBL" id="CP036528">
    <property type="protein sequence ID" value="QBK25077.1"/>
    <property type="molecule type" value="Genomic_DNA"/>
</dbReference>
<dbReference type="InterPro" id="IPR023095">
    <property type="entry name" value="Ade_MeTrfase_dom_2"/>
</dbReference>
<keyword evidence="8" id="KW-1185">Reference proteome</keyword>
<dbReference type="GO" id="GO:0009007">
    <property type="term" value="F:site-specific DNA-methyltransferase (adenine-specific) activity"/>
    <property type="evidence" value="ECO:0007669"/>
    <property type="project" value="UniProtKB-EC"/>
</dbReference>